<dbReference type="Pfam" id="PF07317">
    <property type="entry name" value="PilZN"/>
    <property type="match status" value="1"/>
</dbReference>
<evidence type="ECO:0000259" key="5">
    <source>
        <dbReference type="Pfam" id="PF07238"/>
    </source>
</evidence>
<evidence type="ECO:0000256" key="4">
    <source>
        <dbReference type="HAMAP-Rule" id="MF_01457"/>
    </source>
</evidence>
<dbReference type="Gene3D" id="2.40.10.220">
    <property type="entry name" value="predicted glycosyltransferase like domains"/>
    <property type="match status" value="1"/>
</dbReference>
<comment type="similarity">
    <text evidence="4">Belongs to the YcgR family.</text>
</comment>
<evidence type="ECO:0000256" key="1">
    <source>
        <dbReference type="ARBA" id="ARBA00022636"/>
    </source>
</evidence>
<sequence length="254" mass="28247">METMPMPLPDEPQQRSSLDDFRIADPFEILALLRQMVEARVLLTIATPRGASYTTTLWEVDRSRKVLRFSADRLDNQLEQVLDADDAVAVGYLDSVKVQFDVEGLVHVHGAGGQSALNCTLPQELFRFQRRGSYRVRPLLGAPPTAKLSHPEAGALLELRVLDVSVAGLALLLPHDVPPLHPGTLLHDVLIDLDADTRFTASVRVVHVTAINQDAQGVRLGCEIERLSGEALRALQRYVDLTQRRRRLMAQDKP</sequence>
<feature type="domain" description="Type III secretion system flagellar brake protein YcgR PilZN" evidence="6">
    <location>
        <begin position="21"/>
        <end position="127"/>
    </location>
</feature>
<gene>
    <name evidence="4" type="primary">ycgR</name>
    <name evidence="7" type="ORF">OMP39_03955</name>
</gene>
<comment type="subcellular location">
    <subcellularLocation>
        <location evidence="4">Bacterial flagellum basal body</location>
    </subcellularLocation>
</comment>
<dbReference type="SUPFAM" id="SSF141371">
    <property type="entry name" value="PilZ domain-like"/>
    <property type="match status" value="1"/>
</dbReference>
<keyword evidence="8" id="KW-1185">Reference proteome</keyword>
<evidence type="ECO:0000313" key="7">
    <source>
        <dbReference type="EMBL" id="UZD55741.1"/>
    </source>
</evidence>
<evidence type="ECO:0000256" key="3">
    <source>
        <dbReference type="ARBA" id="ARBA00023143"/>
    </source>
</evidence>
<accession>A0ABY6MUQ9</accession>
<keyword evidence="3 4" id="KW-0975">Bacterial flagellum</keyword>
<dbReference type="Proteomes" id="UP001163266">
    <property type="component" value="Chromosome"/>
</dbReference>
<comment type="subunit">
    <text evidence="4">Monomer. Interacts with the flagellar basal bodies.</text>
</comment>
<proteinExistence type="inferred from homology"/>
<dbReference type="EMBL" id="CP110257">
    <property type="protein sequence ID" value="UZD55741.1"/>
    <property type="molecule type" value="Genomic_DNA"/>
</dbReference>
<protein>
    <recommendedName>
        <fullName evidence="4">Flagellar brake protein YcgR</fullName>
    </recommendedName>
    <alternativeName>
        <fullName evidence="4">Cyclic di-GMP binding protein YcgR</fullName>
    </alternativeName>
</protein>
<keyword evidence="1 4" id="KW-0973">c-di-GMP</keyword>
<dbReference type="Gene3D" id="2.30.110.10">
    <property type="entry name" value="Electron Transport, Fmn-binding Protein, Chain A"/>
    <property type="match status" value="1"/>
</dbReference>
<dbReference type="RefSeq" id="WP_264893495.1">
    <property type="nucleotide sequence ID" value="NZ_CP110257.1"/>
</dbReference>
<dbReference type="HAMAP" id="MF_01457">
    <property type="entry name" value="YcgR"/>
    <property type="match status" value="1"/>
</dbReference>
<evidence type="ECO:0000313" key="8">
    <source>
        <dbReference type="Proteomes" id="UP001163266"/>
    </source>
</evidence>
<keyword evidence="7" id="KW-0282">Flagellum</keyword>
<dbReference type="InterPro" id="IPR009875">
    <property type="entry name" value="PilZ_domain"/>
</dbReference>
<feature type="domain" description="PilZ" evidence="5">
    <location>
        <begin position="129"/>
        <end position="239"/>
    </location>
</feature>
<keyword evidence="2 4" id="KW-0547">Nucleotide-binding</keyword>
<evidence type="ECO:0000256" key="2">
    <source>
        <dbReference type="ARBA" id="ARBA00022741"/>
    </source>
</evidence>
<name>A0ABY6MUQ9_9BURK</name>
<dbReference type="InterPro" id="IPR012349">
    <property type="entry name" value="Split_barrel_FMN-bd"/>
</dbReference>
<reference evidence="7" key="1">
    <citation type="submission" date="2022-10" db="EMBL/GenBank/DDBJ databases">
        <title>Complete genome sequence of Schlegelella aquatica LMG 23380.</title>
        <authorList>
            <person name="Musilova J."/>
            <person name="Kourilova X."/>
            <person name="Bezdicek M."/>
            <person name="Hermankova K."/>
            <person name="Obruca S."/>
            <person name="Sedlar K."/>
        </authorList>
    </citation>
    <scope>NUCLEOTIDE SEQUENCE</scope>
    <source>
        <strain evidence="7">LMG 23380</strain>
    </source>
</reference>
<dbReference type="Pfam" id="PF07238">
    <property type="entry name" value="PilZ"/>
    <property type="match status" value="1"/>
</dbReference>
<dbReference type="InterPro" id="IPR023787">
    <property type="entry name" value="T3SS_YcgR"/>
</dbReference>
<dbReference type="InterPro" id="IPR009926">
    <property type="entry name" value="T3SS_YcgR_PilZN"/>
</dbReference>
<comment type="function">
    <text evidence="4">Acts as a flagellar brake, regulating swimming and swarming in a bis-(3'-5') cyclic diguanylic acid (c-di-GMP)-dependent manner. Binds 1 c-di-GMP dimer per subunit. Increasing levels of c-di-GMP lead to decreased motility.</text>
</comment>
<keyword evidence="7" id="KW-0966">Cell projection</keyword>
<evidence type="ECO:0000259" key="6">
    <source>
        <dbReference type="Pfam" id="PF07317"/>
    </source>
</evidence>
<keyword evidence="7" id="KW-0969">Cilium</keyword>
<organism evidence="7 8">
    <name type="scientific">Caldimonas aquatica</name>
    <dbReference type="NCBI Taxonomy" id="376175"/>
    <lineage>
        <taxon>Bacteria</taxon>
        <taxon>Pseudomonadati</taxon>
        <taxon>Pseudomonadota</taxon>
        <taxon>Betaproteobacteria</taxon>
        <taxon>Burkholderiales</taxon>
        <taxon>Sphaerotilaceae</taxon>
        <taxon>Caldimonas</taxon>
    </lineage>
</organism>